<name>A0A0F6YGQ8_9BACT</name>
<gene>
    <name evidence="1" type="ORF">DB32_001365</name>
</gene>
<dbReference type="KEGG" id="samy:DB32_001365"/>
<proteinExistence type="predicted"/>
<dbReference type="Proteomes" id="UP000034883">
    <property type="component" value="Chromosome"/>
</dbReference>
<evidence type="ECO:0000313" key="2">
    <source>
        <dbReference type="Proteomes" id="UP000034883"/>
    </source>
</evidence>
<evidence type="ECO:0000313" key="1">
    <source>
        <dbReference type="EMBL" id="AKF04216.1"/>
    </source>
</evidence>
<dbReference type="AlphaFoldDB" id="A0A0F6YGQ8"/>
<organism evidence="1 2">
    <name type="scientific">Sandaracinus amylolyticus</name>
    <dbReference type="NCBI Taxonomy" id="927083"/>
    <lineage>
        <taxon>Bacteria</taxon>
        <taxon>Pseudomonadati</taxon>
        <taxon>Myxococcota</taxon>
        <taxon>Polyangia</taxon>
        <taxon>Polyangiales</taxon>
        <taxon>Sandaracinaceae</taxon>
        <taxon>Sandaracinus</taxon>
    </lineage>
</organism>
<protein>
    <submittedName>
        <fullName evidence="1">Uncharacterized protein</fullName>
    </submittedName>
</protein>
<sequence length="48" mass="5274">MARCGVELGERRIAPSSRPWSVSPGLDPWRNAAIARLVEHHANVPTPD</sequence>
<reference evidence="1 2" key="1">
    <citation type="submission" date="2015-03" db="EMBL/GenBank/DDBJ databases">
        <title>Genome assembly of Sandaracinus amylolyticus DSM 53668.</title>
        <authorList>
            <person name="Sharma G."/>
            <person name="Subramanian S."/>
        </authorList>
    </citation>
    <scope>NUCLEOTIDE SEQUENCE [LARGE SCALE GENOMIC DNA]</scope>
    <source>
        <strain evidence="1 2">DSM 53668</strain>
    </source>
</reference>
<dbReference type="STRING" id="927083.DB32_001365"/>
<keyword evidence="2" id="KW-1185">Reference proteome</keyword>
<accession>A0A0F6YGQ8</accession>
<dbReference type="EMBL" id="CP011125">
    <property type="protein sequence ID" value="AKF04216.1"/>
    <property type="molecule type" value="Genomic_DNA"/>
</dbReference>